<dbReference type="InterPro" id="IPR035789">
    <property type="entry name" value="BetaPIX_SH3"/>
</dbReference>
<dbReference type="Gene3D" id="2.30.30.40">
    <property type="entry name" value="SH3 Domains"/>
    <property type="match status" value="1"/>
</dbReference>
<dbReference type="Pfam" id="PF07653">
    <property type="entry name" value="SH3_2"/>
    <property type="match status" value="1"/>
</dbReference>
<dbReference type="CDD" id="cd12061">
    <property type="entry name" value="SH3_betaPIX"/>
    <property type="match status" value="1"/>
</dbReference>
<dbReference type="FunFam" id="2.30.30.40:FF:000034">
    <property type="entry name" value="Rho guanine nucleotide exchange factor (GEF) 7"/>
    <property type="match status" value="1"/>
</dbReference>
<dbReference type="GO" id="GO:0005085">
    <property type="term" value="F:guanyl-nucleotide exchange factor activity"/>
    <property type="evidence" value="ECO:0007669"/>
    <property type="project" value="TreeGrafter"/>
</dbReference>
<dbReference type="GO" id="GO:0030032">
    <property type="term" value="P:lamellipodium assembly"/>
    <property type="evidence" value="ECO:0007669"/>
    <property type="project" value="TreeGrafter"/>
</dbReference>
<feature type="domain" description="SH3" evidence="3">
    <location>
        <begin position="32"/>
        <end position="91"/>
    </location>
</feature>
<dbReference type="InterPro" id="IPR036028">
    <property type="entry name" value="SH3-like_dom_sf"/>
</dbReference>
<sequence length="101" mass="11293">MSPVLAELWGLVGHGTSCLVPLDTRDMTDNSNNQLVVRAKFNFQQTNEDELSFAKGDVIHVTRVEEGGWWEGTHSGRTGWFPSNYVREIKPSGVFTNLQAL</sequence>
<evidence type="ECO:0000256" key="1">
    <source>
        <dbReference type="ARBA" id="ARBA00022443"/>
    </source>
</evidence>
<accession>A0AB34GVV9</accession>
<evidence type="ECO:0000313" key="4">
    <source>
        <dbReference type="EMBL" id="KAJ8783297.1"/>
    </source>
</evidence>
<proteinExistence type="predicted"/>
<organism evidence="4 5">
    <name type="scientific">Eschrichtius robustus</name>
    <name type="common">California gray whale</name>
    <name type="synonym">Eschrichtius gibbosus</name>
    <dbReference type="NCBI Taxonomy" id="9764"/>
    <lineage>
        <taxon>Eukaryota</taxon>
        <taxon>Metazoa</taxon>
        <taxon>Chordata</taxon>
        <taxon>Craniata</taxon>
        <taxon>Vertebrata</taxon>
        <taxon>Euteleostomi</taxon>
        <taxon>Mammalia</taxon>
        <taxon>Eutheria</taxon>
        <taxon>Laurasiatheria</taxon>
        <taxon>Artiodactyla</taxon>
        <taxon>Whippomorpha</taxon>
        <taxon>Cetacea</taxon>
        <taxon>Mysticeti</taxon>
        <taxon>Eschrichtiidae</taxon>
        <taxon>Eschrichtius</taxon>
    </lineage>
</organism>
<dbReference type="Proteomes" id="UP001159641">
    <property type="component" value="Unassembled WGS sequence"/>
</dbReference>
<dbReference type="SMART" id="SM00326">
    <property type="entry name" value="SH3"/>
    <property type="match status" value="1"/>
</dbReference>
<protein>
    <recommendedName>
        <fullName evidence="3">SH3 domain-containing protein</fullName>
    </recommendedName>
</protein>
<dbReference type="AlphaFoldDB" id="A0AB34GVV9"/>
<dbReference type="SUPFAM" id="SSF50044">
    <property type="entry name" value="SH3-domain"/>
    <property type="match status" value="1"/>
</dbReference>
<gene>
    <name evidence="4" type="ORF">J1605_009380</name>
</gene>
<dbReference type="InterPro" id="IPR001452">
    <property type="entry name" value="SH3_domain"/>
</dbReference>
<dbReference type="PROSITE" id="PS50002">
    <property type="entry name" value="SH3"/>
    <property type="match status" value="1"/>
</dbReference>
<reference evidence="4 5" key="1">
    <citation type="submission" date="2022-11" db="EMBL/GenBank/DDBJ databases">
        <title>Whole genome sequence of Eschrichtius robustus ER-17-0199.</title>
        <authorList>
            <person name="Bruniche-Olsen A."/>
            <person name="Black A.N."/>
            <person name="Fields C.J."/>
            <person name="Walden K."/>
            <person name="Dewoody J.A."/>
        </authorList>
    </citation>
    <scope>NUCLEOTIDE SEQUENCE [LARGE SCALE GENOMIC DNA]</scope>
    <source>
        <strain evidence="4">ER-17-0199</strain>
        <tissue evidence="4">Blubber</tissue>
    </source>
</reference>
<keyword evidence="1 2" id="KW-0728">SH3 domain</keyword>
<dbReference type="GO" id="GO:0005737">
    <property type="term" value="C:cytoplasm"/>
    <property type="evidence" value="ECO:0007669"/>
    <property type="project" value="TreeGrafter"/>
</dbReference>
<dbReference type="PANTHER" id="PTHR46026:SF3">
    <property type="entry name" value="RHO GUANINE NUCLEOTIDE EXCHANGE FACTOR 7"/>
    <property type="match status" value="1"/>
</dbReference>
<dbReference type="GO" id="GO:0030027">
    <property type="term" value="C:lamellipodium"/>
    <property type="evidence" value="ECO:0007669"/>
    <property type="project" value="TreeGrafter"/>
</dbReference>
<dbReference type="PANTHER" id="PTHR46026">
    <property type="entry name" value="RHO-TYPE GUANINE NUCLEOTIDE EXCHANGE FACTOR, ISOFORM F"/>
    <property type="match status" value="1"/>
</dbReference>
<evidence type="ECO:0000256" key="2">
    <source>
        <dbReference type="PROSITE-ProRule" id="PRU00192"/>
    </source>
</evidence>
<keyword evidence="5" id="KW-1185">Reference proteome</keyword>
<comment type="caution">
    <text evidence="4">The sequence shown here is derived from an EMBL/GenBank/DDBJ whole genome shotgun (WGS) entry which is preliminary data.</text>
</comment>
<dbReference type="PRINTS" id="PR00452">
    <property type="entry name" value="SH3DOMAIN"/>
</dbReference>
<evidence type="ECO:0000313" key="5">
    <source>
        <dbReference type="Proteomes" id="UP001159641"/>
    </source>
</evidence>
<name>A0AB34GVV9_ESCRO</name>
<evidence type="ECO:0000259" key="3">
    <source>
        <dbReference type="PROSITE" id="PS50002"/>
    </source>
</evidence>
<dbReference type="EMBL" id="JAIQCJ010002088">
    <property type="protein sequence ID" value="KAJ8783297.1"/>
    <property type="molecule type" value="Genomic_DNA"/>
</dbReference>